<reference evidence="2 3" key="1">
    <citation type="submission" date="2018-10" db="EMBL/GenBank/DDBJ databases">
        <title>Comamonadaceae CDC group NO-1 genome sequencing and assembly.</title>
        <authorList>
            <person name="Bernier A.-M."/>
            <person name="Bernard K."/>
        </authorList>
    </citation>
    <scope>NUCLEOTIDE SEQUENCE [LARGE SCALE GENOMIC DNA]</scope>
    <source>
        <strain evidence="2 3">NML180582</strain>
    </source>
</reference>
<protein>
    <submittedName>
        <fullName evidence="2">Uncharacterized protein</fullName>
    </submittedName>
</protein>
<gene>
    <name evidence="2" type="ORF">EBQ34_15090</name>
</gene>
<feature type="non-terminal residue" evidence="2">
    <location>
        <position position="1"/>
    </location>
</feature>
<feature type="transmembrane region" description="Helical" evidence="1">
    <location>
        <begin position="345"/>
        <end position="366"/>
    </location>
</feature>
<evidence type="ECO:0000313" key="2">
    <source>
        <dbReference type="EMBL" id="RMX06203.1"/>
    </source>
</evidence>
<evidence type="ECO:0000313" key="3">
    <source>
        <dbReference type="Proteomes" id="UP000275180"/>
    </source>
</evidence>
<feature type="transmembrane region" description="Helical" evidence="1">
    <location>
        <begin position="175"/>
        <end position="200"/>
    </location>
</feature>
<feature type="transmembrane region" description="Helical" evidence="1">
    <location>
        <begin position="145"/>
        <end position="163"/>
    </location>
</feature>
<evidence type="ECO:0000256" key="1">
    <source>
        <dbReference type="SAM" id="Phobius"/>
    </source>
</evidence>
<accession>A0A3M6QT89</accession>
<proteinExistence type="predicted"/>
<dbReference type="Proteomes" id="UP000275180">
    <property type="component" value="Unassembled WGS sequence"/>
</dbReference>
<dbReference type="AlphaFoldDB" id="A0A3M6QT89"/>
<feature type="transmembrane region" description="Helical" evidence="1">
    <location>
        <begin position="115"/>
        <end position="133"/>
    </location>
</feature>
<keyword evidence="1" id="KW-1133">Transmembrane helix</keyword>
<keyword evidence="1" id="KW-0472">Membrane</keyword>
<sequence length="384" mass="43486">NFYGYWHAVYFWLVLAWMIYFVVMLVKLTHLTPLAPMQRGANFSSFFENYGGALCAMLCYVYLLVGDNSGPATAAASRFTSLIPLAVVGVFFLYLCMEVWSLIQTGQERREFWKMLLMLAVLAGALVFSLRVFRAYAPDFESFKFGGVMLFAFMPLMTVVNYFNNVYVLQKKSAAGGVALLGGAVVLFFTLALMAMALSFWEVRIAVEGERMNFQMEKVFIKLFVVIVGWCLLFVLVSCISKVFTEGKQLTNESGHFNFTQNGLAFGLVYIVGILYFVAIENRDVLKDFLVINGSSFFGFFPILVSGQAVAVFFVVKMNFDHLSREIKGKMDSYKAHGIYREISVHLWVLMIGYGFALIFMNAWLFTEFVDPPPAFMKRYAANP</sequence>
<feature type="transmembrane region" description="Helical" evidence="1">
    <location>
        <begin position="85"/>
        <end position="103"/>
    </location>
</feature>
<feature type="transmembrane region" description="Helical" evidence="1">
    <location>
        <begin position="262"/>
        <end position="280"/>
    </location>
</feature>
<comment type="caution">
    <text evidence="2">The sequence shown here is derived from an EMBL/GenBank/DDBJ whole genome shotgun (WGS) entry which is preliminary data.</text>
</comment>
<feature type="transmembrane region" description="Helical" evidence="1">
    <location>
        <begin position="300"/>
        <end position="320"/>
    </location>
</feature>
<name>A0A3M6QT89_9BURK</name>
<feature type="transmembrane region" description="Helical" evidence="1">
    <location>
        <begin position="220"/>
        <end position="241"/>
    </location>
</feature>
<feature type="transmembrane region" description="Helical" evidence="1">
    <location>
        <begin position="47"/>
        <end position="65"/>
    </location>
</feature>
<organism evidence="2 3">
    <name type="scientific">Vandammella animalimorsus</name>
    <dbReference type="NCBI Taxonomy" id="2029117"/>
    <lineage>
        <taxon>Bacteria</taxon>
        <taxon>Pseudomonadati</taxon>
        <taxon>Pseudomonadota</taxon>
        <taxon>Betaproteobacteria</taxon>
        <taxon>Burkholderiales</taxon>
        <taxon>Comamonadaceae</taxon>
        <taxon>Vandammella</taxon>
    </lineage>
</organism>
<feature type="transmembrane region" description="Helical" evidence="1">
    <location>
        <begin position="6"/>
        <end position="26"/>
    </location>
</feature>
<keyword evidence="1" id="KW-0812">Transmembrane</keyword>
<dbReference type="EMBL" id="RDQJ01000073">
    <property type="protein sequence ID" value="RMX06203.1"/>
    <property type="molecule type" value="Genomic_DNA"/>
</dbReference>
<feature type="non-terminal residue" evidence="2">
    <location>
        <position position="384"/>
    </location>
</feature>